<keyword evidence="12" id="KW-1133">Transmembrane helix</keyword>
<dbReference type="Pfam" id="PF07732">
    <property type="entry name" value="Cu-oxidase_3"/>
    <property type="match status" value="1"/>
</dbReference>
<evidence type="ECO:0000259" key="14">
    <source>
        <dbReference type="Pfam" id="PF07732"/>
    </source>
</evidence>
<dbReference type="SUPFAM" id="SSF49503">
    <property type="entry name" value="Cupredoxins"/>
    <property type="match status" value="3"/>
</dbReference>
<dbReference type="EMBL" id="JBHRZH010000053">
    <property type="protein sequence ID" value="MFC3766408.1"/>
    <property type="molecule type" value="Genomic_DNA"/>
</dbReference>
<feature type="domain" description="Plastocyanin-like" evidence="14">
    <location>
        <begin position="230"/>
        <end position="342"/>
    </location>
</feature>
<dbReference type="PANTHER" id="PTHR11709">
    <property type="entry name" value="MULTI-COPPER OXIDASE"/>
    <property type="match status" value="1"/>
</dbReference>
<dbReference type="EC" id="1.7.2.1" evidence="5"/>
<dbReference type="InterPro" id="IPR002355">
    <property type="entry name" value="Cu_oxidase_Cu_BS"/>
</dbReference>
<keyword evidence="7" id="KW-0479">Metal-binding</keyword>
<evidence type="ECO:0000313" key="16">
    <source>
        <dbReference type="Proteomes" id="UP001595699"/>
    </source>
</evidence>
<dbReference type="RefSeq" id="WP_205121789.1">
    <property type="nucleotide sequence ID" value="NZ_JAFBCM010000001.1"/>
</dbReference>
<evidence type="ECO:0000256" key="3">
    <source>
        <dbReference type="ARBA" id="ARBA00010609"/>
    </source>
</evidence>
<keyword evidence="10" id="KW-0186">Copper</keyword>
<keyword evidence="8" id="KW-0677">Repeat</keyword>
<evidence type="ECO:0000313" key="15">
    <source>
        <dbReference type="EMBL" id="MFC3766408.1"/>
    </source>
</evidence>
<evidence type="ECO:0000256" key="12">
    <source>
        <dbReference type="SAM" id="Phobius"/>
    </source>
</evidence>
<dbReference type="Gene3D" id="2.60.40.420">
    <property type="entry name" value="Cupredoxins - blue copper proteins"/>
    <property type="match status" value="3"/>
</dbReference>
<evidence type="ECO:0000256" key="2">
    <source>
        <dbReference type="ARBA" id="ARBA00001973"/>
    </source>
</evidence>
<comment type="cofactor">
    <cofactor evidence="1">
        <name>Cu(+)</name>
        <dbReference type="ChEBI" id="CHEBI:49552"/>
    </cofactor>
</comment>
<dbReference type="PROSITE" id="PS00080">
    <property type="entry name" value="MULTICOPPER_OXIDASE2"/>
    <property type="match status" value="1"/>
</dbReference>
<dbReference type="InterPro" id="IPR011706">
    <property type="entry name" value="Cu-oxidase_C"/>
</dbReference>
<evidence type="ECO:0000259" key="13">
    <source>
        <dbReference type="Pfam" id="PF07731"/>
    </source>
</evidence>
<name>A0ABV7YNG6_9ACTN</name>
<dbReference type="InterPro" id="IPR008972">
    <property type="entry name" value="Cupredoxin"/>
</dbReference>
<dbReference type="PANTHER" id="PTHR11709:SF394">
    <property type="entry name" value="FI03373P-RELATED"/>
    <property type="match status" value="1"/>
</dbReference>
<keyword evidence="9" id="KW-0560">Oxidoreductase</keyword>
<evidence type="ECO:0000256" key="10">
    <source>
        <dbReference type="ARBA" id="ARBA00023008"/>
    </source>
</evidence>
<comment type="subunit">
    <text evidence="4">Homotrimer.</text>
</comment>
<feature type="transmembrane region" description="Helical" evidence="12">
    <location>
        <begin position="146"/>
        <end position="166"/>
    </location>
</feature>
<keyword evidence="12" id="KW-0812">Transmembrane</keyword>
<comment type="catalytic activity">
    <reaction evidence="11">
        <text>nitric oxide + Fe(III)-[cytochrome c] + H2O = Fe(II)-[cytochrome c] + nitrite + 2 H(+)</text>
        <dbReference type="Rhea" id="RHEA:15233"/>
        <dbReference type="Rhea" id="RHEA-COMP:10350"/>
        <dbReference type="Rhea" id="RHEA-COMP:14399"/>
        <dbReference type="ChEBI" id="CHEBI:15377"/>
        <dbReference type="ChEBI" id="CHEBI:15378"/>
        <dbReference type="ChEBI" id="CHEBI:16301"/>
        <dbReference type="ChEBI" id="CHEBI:16480"/>
        <dbReference type="ChEBI" id="CHEBI:29033"/>
        <dbReference type="ChEBI" id="CHEBI:29034"/>
        <dbReference type="EC" id="1.7.2.1"/>
    </reaction>
</comment>
<dbReference type="InterPro" id="IPR045087">
    <property type="entry name" value="Cu-oxidase_fam"/>
</dbReference>
<evidence type="ECO:0000256" key="6">
    <source>
        <dbReference type="ARBA" id="ARBA00017290"/>
    </source>
</evidence>
<sequence length="647" mass="69635">MSAGFLFLIVQLVFALDLWTIDWNFASNRVVLALPAVEIPAIAVGALTIPRLWHLARGRSTPLHREAASPHLVVPVQLAGLGAFVDFWVVFIDRPAPPYLSYATLIWIALGGGAVLLWRRQAGRQRGLNTAAPLGRTALWRRSARAAVGIGAVAIAVVGLIGYGTLTSRLPDRLGMASATMDWGGGPVGAAHHPTHHVLAASHGDVAVPTLTGHTAGTPDVRFTLVAQEQRLRLSSGRAVEAWTFNGQAPGPELRMHQGDLVEVTVVNHLRSEGVTVHWHGLDVPNAEDGVAGVTQDAIQPGHRFVYRFRADQVGTFWYHSHQASAPAVARGLFGPLVVLPRTAPSTNVLDIPVVAHTWQTSQGNVEALGTSDTPQRRTVTAGTHVRLRLINTSDNLTSDVQPRILSVSGARVRVTAIDGTNLHGPTELATVRLAMAVGGRYDVELTMPDHPVRLTDELAPTAGLVLSPSGTGNARPVRLDGPVFDPAAYGASAATPFDAQSKFDRSFRLILDDGPGFYDGHFTFPPTINGKVFPDTPMLMVREGDLVKTTIINRGHLDHPMHLHGHHVLVLTRNGIPTTGSPWWSDTLEVEPGEVYEVAFRADNPGVWMDHCHNLDHAAHGMVMHLAYAGVSSPYEVGHATTNRPE</sequence>
<dbReference type="InterPro" id="IPR011707">
    <property type="entry name" value="Cu-oxidase-like_N"/>
</dbReference>
<comment type="cofactor">
    <cofactor evidence="2">
        <name>Cu(2+)</name>
        <dbReference type="ChEBI" id="CHEBI:29036"/>
    </cofactor>
</comment>
<feature type="domain" description="Plastocyanin-like" evidence="13">
    <location>
        <begin position="526"/>
        <end position="628"/>
    </location>
</feature>
<dbReference type="Pfam" id="PF07731">
    <property type="entry name" value="Cu-oxidase_2"/>
    <property type="match status" value="1"/>
</dbReference>
<evidence type="ECO:0000256" key="1">
    <source>
        <dbReference type="ARBA" id="ARBA00001960"/>
    </source>
</evidence>
<reference evidence="16" key="1">
    <citation type="journal article" date="2019" name="Int. J. Syst. Evol. Microbiol.">
        <title>The Global Catalogue of Microorganisms (GCM) 10K type strain sequencing project: providing services to taxonomists for standard genome sequencing and annotation.</title>
        <authorList>
            <consortium name="The Broad Institute Genomics Platform"/>
            <consortium name="The Broad Institute Genome Sequencing Center for Infectious Disease"/>
            <person name="Wu L."/>
            <person name="Ma J."/>
        </authorList>
    </citation>
    <scope>NUCLEOTIDE SEQUENCE [LARGE SCALE GENOMIC DNA]</scope>
    <source>
        <strain evidence="16">CGMCC 4.7241</strain>
    </source>
</reference>
<evidence type="ECO:0000256" key="11">
    <source>
        <dbReference type="ARBA" id="ARBA00049340"/>
    </source>
</evidence>
<comment type="caution">
    <text evidence="15">The sequence shown here is derived from an EMBL/GenBank/DDBJ whole genome shotgun (WGS) entry which is preliminary data.</text>
</comment>
<evidence type="ECO:0000256" key="5">
    <source>
        <dbReference type="ARBA" id="ARBA00011882"/>
    </source>
</evidence>
<gene>
    <name evidence="15" type="ORF">ACFOUW_36655</name>
</gene>
<feature type="transmembrane region" description="Helical" evidence="12">
    <location>
        <begin position="98"/>
        <end position="118"/>
    </location>
</feature>
<accession>A0ABV7YNG6</accession>
<evidence type="ECO:0000256" key="8">
    <source>
        <dbReference type="ARBA" id="ARBA00022737"/>
    </source>
</evidence>
<comment type="similarity">
    <text evidence="3">Belongs to the multicopper oxidase family.</text>
</comment>
<keyword evidence="12" id="KW-0472">Membrane</keyword>
<evidence type="ECO:0000256" key="4">
    <source>
        <dbReference type="ARBA" id="ARBA00011233"/>
    </source>
</evidence>
<dbReference type="CDD" id="cd04202">
    <property type="entry name" value="CuRO_D2_2dMcoN_like"/>
    <property type="match status" value="1"/>
</dbReference>
<evidence type="ECO:0000256" key="9">
    <source>
        <dbReference type="ARBA" id="ARBA00023002"/>
    </source>
</evidence>
<feature type="transmembrane region" description="Helical" evidence="12">
    <location>
        <begin position="72"/>
        <end position="92"/>
    </location>
</feature>
<dbReference type="InterPro" id="IPR001287">
    <property type="entry name" value="NO2-reductase_Cu"/>
</dbReference>
<protein>
    <recommendedName>
        <fullName evidence="6">Copper-containing nitrite reductase</fullName>
        <ecNumber evidence="5">1.7.2.1</ecNumber>
    </recommendedName>
</protein>
<proteinExistence type="inferred from homology"/>
<dbReference type="PRINTS" id="PR00695">
    <property type="entry name" value="CUNO2RDTASE"/>
</dbReference>
<feature type="transmembrane region" description="Helical" evidence="12">
    <location>
        <begin position="31"/>
        <end position="52"/>
    </location>
</feature>
<evidence type="ECO:0000256" key="7">
    <source>
        <dbReference type="ARBA" id="ARBA00022723"/>
    </source>
</evidence>
<keyword evidence="16" id="KW-1185">Reference proteome</keyword>
<organism evidence="15 16">
    <name type="scientific">Tenggerimyces flavus</name>
    <dbReference type="NCBI Taxonomy" id="1708749"/>
    <lineage>
        <taxon>Bacteria</taxon>
        <taxon>Bacillati</taxon>
        <taxon>Actinomycetota</taxon>
        <taxon>Actinomycetes</taxon>
        <taxon>Propionibacteriales</taxon>
        <taxon>Nocardioidaceae</taxon>
        <taxon>Tenggerimyces</taxon>
    </lineage>
</organism>
<dbReference type="Proteomes" id="UP001595699">
    <property type="component" value="Unassembled WGS sequence"/>
</dbReference>